<dbReference type="Proteomes" id="UP000179807">
    <property type="component" value="Unassembled WGS sequence"/>
</dbReference>
<dbReference type="SUPFAM" id="SSF117289">
    <property type="entry name" value="Nucleoporin domain"/>
    <property type="match status" value="1"/>
</dbReference>
<feature type="compositionally biased region" description="Basic residues" evidence="1">
    <location>
        <begin position="855"/>
        <end position="865"/>
    </location>
</feature>
<dbReference type="OrthoDB" id="10660465at2759"/>
<dbReference type="VEuPathDB" id="TrichDB:TRFO_03168"/>
<feature type="compositionally biased region" description="Polar residues" evidence="1">
    <location>
        <begin position="973"/>
        <end position="988"/>
    </location>
</feature>
<evidence type="ECO:0000313" key="2">
    <source>
        <dbReference type="EMBL" id="OHT14133.1"/>
    </source>
</evidence>
<feature type="compositionally biased region" description="Basic and acidic residues" evidence="1">
    <location>
        <begin position="997"/>
        <end position="1034"/>
    </location>
</feature>
<dbReference type="EMBL" id="MLAK01000421">
    <property type="protein sequence ID" value="OHT14133.1"/>
    <property type="molecule type" value="Genomic_DNA"/>
</dbReference>
<keyword evidence="3" id="KW-1185">Reference proteome</keyword>
<feature type="region of interest" description="Disordered" evidence="1">
    <location>
        <begin position="793"/>
        <end position="889"/>
    </location>
</feature>
<protein>
    <submittedName>
        <fullName evidence="2">Uncharacterized protein</fullName>
    </submittedName>
</protein>
<feature type="compositionally biased region" description="Basic residues" evidence="1">
    <location>
        <begin position="800"/>
        <end position="815"/>
    </location>
</feature>
<feature type="region of interest" description="Disordered" evidence="1">
    <location>
        <begin position="955"/>
        <end position="1035"/>
    </location>
</feature>
<proteinExistence type="predicted"/>
<feature type="compositionally biased region" description="Basic and acidic residues" evidence="1">
    <location>
        <begin position="955"/>
        <end position="969"/>
    </location>
</feature>
<sequence>MRRFNRNAAGRATGEQFFQTLLWGIQYEDADIHHSRNILSYCVIGDDYYATADGATIMLWKPHNIVTTVNLPGRALFYLPKLSQVVASVQGSHMLHFIGSKAPYQLRIHPLHFSDHSISSFFYFTKTSTLVSAGEGLLFTRVMIPPYFKYADPMPETLQFEKLCSFYEDINFDDNKPYFVENAGIVIVNVQNDIHILTSNGTEVQIIRNLVGNNIITSISLLSEINSLVAGTESGQVTILKFELPNPFVPNAPPDSLRNITTFNVSESQILMSELFDRNFLVSVDKEKKISVFSTKQGKKLQNIKCKYDVNGGFFVYNRLVLFSQTVLSLFKCSLYLSHFCDVNCDAFDVTRSVSETRSARFVCYLKNFCVNLVSTREGRPILGFTTSINAPCIRNVCYLRDVEIDGFYTSRRMLDDTFVCQLDHGLSSFFEFDKIDKTLLPTKGDMFYPTVKGFEIAWMPTTIIETPLLSTFINFFDVGDGHICGIIESGVVFIYSSVSKKLIDSFSINEDQIICAIYSFSHKLLVVSAVNKLFTYNIKTKRIVSSVNDCLISALLMSDENTLFCGCANGFVEIRNFPSLQVKLNSQFYHAFHTEDGHRTPIQTTFLSTRQIYDYPSAVKKLDICPRREIILSLSVYGEIFLWEKTGKPVIRINIPFGVSSACFFDGTGAILISTLGILFKIEWNILFKKQLLPIHTPLDDYDLRFDSFDIRKTTKRDPPAIKPVTKYLKDQFLEDSFLTNNENEFFENLIVDLDVLPKRHFAPIRKEENVEIAMKSFMPARNIDDIIQKEKYEEEKRNRKSPKQKKIQVKSRKNNFSITQPPVTKSKATANKYEGFYNRTDNDSTSISSGSPKKLKKKSKKSSAKTFSKTSSVKLSKKSKKLSSKANTAVLDSISSYDRLNSSKSGRNKSSDNSLVKSKTHYDIAKFDLSSINELKTPFQSFSIPARDTKAQNDIHFEPKPPSEPKPQKINKVSSDINNENQNQKSSKTEEDENESHNKEEDISIIKPEIERDTKEKSQKSKENESQRKEPEVIINFPKNTNLLHQQAVNEQIDENDNENEIKNENEDEYSEKFLFEDGRQQNIENGEPDIETPNIANDNQNLHKIREPDPTSFKIVRHKIKNKSSSFLTQPDAFNDEGYYNENFEQLKDYDVAGNPENETEILHIENHNDEMSYRSKYLRNFNRVRRKDDEMFTNFRIDGFNQPFGGFSIKEKNGMAGIGSNAPLVQVESAGERKMQKTRGVFVRKVPKQVKMAPKAYKSGGLFKTVNEENDITMRISNYY</sequence>
<evidence type="ECO:0000313" key="3">
    <source>
        <dbReference type="Proteomes" id="UP000179807"/>
    </source>
</evidence>
<feature type="compositionally biased region" description="Low complexity" evidence="1">
    <location>
        <begin position="866"/>
        <end position="876"/>
    </location>
</feature>
<reference evidence="2" key="1">
    <citation type="submission" date="2016-10" db="EMBL/GenBank/DDBJ databases">
        <authorList>
            <person name="Benchimol M."/>
            <person name="Almeida L.G."/>
            <person name="Vasconcelos A.T."/>
            <person name="Perreira-Neves A."/>
            <person name="Rosa I.A."/>
            <person name="Tasca T."/>
            <person name="Bogo M.R."/>
            <person name="de Souza W."/>
        </authorList>
    </citation>
    <scope>NUCLEOTIDE SEQUENCE [LARGE SCALE GENOMIC DNA]</scope>
    <source>
        <strain evidence="2">K</strain>
    </source>
</reference>
<evidence type="ECO:0000256" key="1">
    <source>
        <dbReference type="SAM" id="MobiDB-lite"/>
    </source>
</evidence>
<dbReference type="InterPro" id="IPR036322">
    <property type="entry name" value="WD40_repeat_dom_sf"/>
</dbReference>
<dbReference type="Gene3D" id="2.130.10.10">
    <property type="entry name" value="YVTN repeat-like/Quinoprotein amine dehydrogenase"/>
    <property type="match status" value="1"/>
</dbReference>
<feature type="compositionally biased region" description="Polar residues" evidence="1">
    <location>
        <begin position="816"/>
        <end position="831"/>
    </location>
</feature>
<accession>A0A1J4KX51</accession>
<name>A0A1J4KX51_9EUKA</name>
<organism evidence="2 3">
    <name type="scientific">Tritrichomonas foetus</name>
    <dbReference type="NCBI Taxonomy" id="1144522"/>
    <lineage>
        <taxon>Eukaryota</taxon>
        <taxon>Metamonada</taxon>
        <taxon>Parabasalia</taxon>
        <taxon>Tritrichomonadida</taxon>
        <taxon>Tritrichomonadidae</taxon>
        <taxon>Tritrichomonas</taxon>
    </lineage>
</organism>
<dbReference type="GeneID" id="94825835"/>
<gene>
    <name evidence="2" type="ORF">TRFO_03168</name>
</gene>
<comment type="caution">
    <text evidence="2">The sequence shown here is derived from an EMBL/GenBank/DDBJ whole genome shotgun (WGS) entry which is preliminary data.</text>
</comment>
<dbReference type="SUPFAM" id="SSF50978">
    <property type="entry name" value="WD40 repeat-like"/>
    <property type="match status" value="1"/>
</dbReference>
<dbReference type="RefSeq" id="XP_068367269.1">
    <property type="nucleotide sequence ID" value="XM_068491131.1"/>
</dbReference>
<dbReference type="InterPro" id="IPR015943">
    <property type="entry name" value="WD40/YVTN_repeat-like_dom_sf"/>
</dbReference>